<proteinExistence type="predicted"/>
<comment type="caution">
    <text evidence="2">The sequence shown here is derived from an EMBL/GenBank/DDBJ whole genome shotgun (WGS) entry which is preliminary data.</text>
</comment>
<dbReference type="SUPFAM" id="SSF51445">
    <property type="entry name" value="(Trans)glycosidases"/>
    <property type="match status" value="1"/>
</dbReference>
<keyword evidence="1" id="KW-0472">Membrane</keyword>
<keyword evidence="1" id="KW-0812">Transmembrane</keyword>
<evidence type="ECO:0000313" key="2">
    <source>
        <dbReference type="EMBL" id="MCX2980988.1"/>
    </source>
</evidence>
<evidence type="ECO:0000313" key="3">
    <source>
        <dbReference type="Proteomes" id="UP001143362"/>
    </source>
</evidence>
<evidence type="ECO:0000256" key="1">
    <source>
        <dbReference type="SAM" id="Phobius"/>
    </source>
</evidence>
<keyword evidence="3" id="KW-1185">Reference proteome</keyword>
<protein>
    <recommendedName>
        <fullName evidence="4">Glycoside hydrolase family 5 domain-containing protein</fullName>
    </recommendedName>
</protein>
<dbReference type="InterPro" id="IPR017853">
    <property type="entry name" value="GH"/>
</dbReference>
<sequence length="504" mass="57466">MRTRLEEGWEEMRIRNYSKSIILLVQYCRYLIVFFIFLFDASLVSADGISFGVRAPTKPFMWTAGKSIDEAELNDEQRARWLLLSTNIEQMSSFGAEWNVVYVRQWMESEDEAKRLKRVVEEHEKRGIKVVFRVFENPSIYHGLEGAALGEFGYSQKYYHWIQKLAIEFKGRVHCYLIGNETEVDLSKSYSSAPDMHEDYVIDYNQYSKVLATATKAIRSVDSQTRIANGGFTDKSLAFAVAKDIFEKKGIAEAHTFYRSWKDRGGIKVEGQISLLRQLSSDRVVERVNFVKKAIRDPAGGDTFQLHYYGNWRALQNILDWINEEMVAVNSTRPIIATEVGYGMSSKKGQSHKSKRARTLDYTYYSQLDHAANTVKVFVTLAGNGIYESLYWNIRDIDDSGTVARLFRSTNDPGEFISAPVNRAFSYMSEALAGAVSVPGKLSKHKGVWEYRFHGDSDVSVVWSEEVDLRLVIPEPAQIFDMEGNAQSSSTITGPVNGPIYVRW</sequence>
<dbReference type="Gene3D" id="3.20.20.80">
    <property type="entry name" value="Glycosidases"/>
    <property type="match status" value="1"/>
</dbReference>
<name>A0ABT3TFB8_9GAMM</name>
<organism evidence="2 3">
    <name type="scientific">Candidatus Litorirhabdus singularis</name>
    <dbReference type="NCBI Taxonomy" id="2518993"/>
    <lineage>
        <taxon>Bacteria</taxon>
        <taxon>Pseudomonadati</taxon>
        <taxon>Pseudomonadota</taxon>
        <taxon>Gammaproteobacteria</taxon>
        <taxon>Cellvibrionales</taxon>
        <taxon>Halieaceae</taxon>
        <taxon>Candidatus Litorirhabdus</taxon>
    </lineage>
</organism>
<evidence type="ECO:0008006" key="4">
    <source>
        <dbReference type="Google" id="ProtNLM"/>
    </source>
</evidence>
<dbReference type="EMBL" id="SHNN01000002">
    <property type="protein sequence ID" value="MCX2980988.1"/>
    <property type="molecule type" value="Genomic_DNA"/>
</dbReference>
<gene>
    <name evidence="2" type="ORF">EYC98_08940</name>
</gene>
<feature type="transmembrane region" description="Helical" evidence="1">
    <location>
        <begin position="21"/>
        <end position="39"/>
    </location>
</feature>
<accession>A0ABT3TFB8</accession>
<reference evidence="2" key="1">
    <citation type="submission" date="2019-02" db="EMBL/GenBank/DDBJ databases">
        <authorList>
            <person name="Li S.-H."/>
        </authorList>
    </citation>
    <scope>NUCLEOTIDE SEQUENCE</scope>
    <source>
        <strain evidence="2">IMCC14734</strain>
    </source>
</reference>
<dbReference type="RefSeq" id="WP_279245003.1">
    <property type="nucleotide sequence ID" value="NZ_SHNN01000002.1"/>
</dbReference>
<keyword evidence="1" id="KW-1133">Transmembrane helix</keyword>
<dbReference type="Proteomes" id="UP001143362">
    <property type="component" value="Unassembled WGS sequence"/>
</dbReference>